<sequence length="125" mass="13879">MLNSSPTRPMRGKGKGELLPPVDALAAAFAGVCHGHVQYTSMVVNHAPFLHACVPYTFFCVPRHVSSTLSSKKISSTIVQPIKLRWGCPLYMGRGPESTPESQSVFFFWRQYSSRPIAAIYVTYE</sequence>
<name>A0A7S1NCY3_9EUGL</name>
<evidence type="ECO:0000313" key="1">
    <source>
        <dbReference type="EMBL" id="CAD9012017.1"/>
    </source>
</evidence>
<organism evidence="1">
    <name type="scientific">Eutreptiella gymnastica</name>
    <dbReference type="NCBI Taxonomy" id="73025"/>
    <lineage>
        <taxon>Eukaryota</taxon>
        <taxon>Discoba</taxon>
        <taxon>Euglenozoa</taxon>
        <taxon>Euglenida</taxon>
        <taxon>Spirocuta</taxon>
        <taxon>Euglenophyceae</taxon>
        <taxon>Eutreptiales</taxon>
        <taxon>Eutreptiaceae</taxon>
        <taxon>Eutreptiella</taxon>
    </lineage>
</organism>
<reference evidence="1" key="1">
    <citation type="submission" date="2021-01" db="EMBL/GenBank/DDBJ databases">
        <authorList>
            <person name="Corre E."/>
            <person name="Pelletier E."/>
            <person name="Niang G."/>
            <person name="Scheremetjew M."/>
            <person name="Finn R."/>
            <person name="Kale V."/>
            <person name="Holt S."/>
            <person name="Cochrane G."/>
            <person name="Meng A."/>
            <person name="Brown T."/>
            <person name="Cohen L."/>
        </authorList>
    </citation>
    <scope>NUCLEOTIDE SEQUENCE</scope>
    <source>
        <strain evidence="1">NIES-381</strain>
    </source>
</reference>
<dbReference type="EMBL" id="HBGA01062363">
    <property type="protein sequence ID" value="CAD9012017.1"/>
    <property type="molecule type" value="Transcribed_RNA"/>
</dbReference>
<proteinExistence type="predicted"/>
<protein>
    <submittedName>
        <fullName evidence="1">Uncharacterized protein</fullName>
    </submittedName>
</protein>
<dbReference type="AlphaFoldDB" id="A0A7S1NCY3"/>
<accession>A0A7S1NCY3</accession>
<gene>
    <name evidence="1" type="ORF">EGYM00392_LOCUS23118</name>
</gene>